<dbReference type="Proteomes" id="UP001488838">
    <property type="component" value="Unassembled WGS sequence"/>
</dbReference>
<evidence type="ECO:0000256" key="9">
    <source>
        <dbReference type="ARBA" id="ARBA00023180"/>
    </source>
</evidence>
<feature type="domain" description="EGF-like" evidence="14">
    <location>
        <begin position="1537"/>
        <end position="1573"/>
    </location>
</feature>
<dbReference type="GO" id="GO:0016477">
    <property type="term" value="P:cell migration"/>
    <property type="evidence" value="ECO:0007669"/>
    <property type="project" value="TreeGrafter"/>
</dbReference>
<keyword evidence="8 11" id="KW-1015">Disulfide bond</keyword>
<dbReference type="InterPro" id="IPR018097">
    <property type="entry name" value="EGF_Ca-bd_CS"/>
</dbReference>
<dbReference type="FunFam" id="2.60.40.60:FF:000170">
    <property type="entry name" value="FAT atypical cadherin 4"/>
    <property type="match status" value="1"/>
</dbReference>
<dbReference type="PROSITE" id="PS50268">
    <property type="entry name" value="CADHERIN_2"/>
    <property type="match status" value="12"/>
</dbReference>
<dbReference type="FunFam" id="2.60.40.60:FF:000171">
    <property type="entry name" value="FAT atypical cadherin 4"/>
    <property type="match status" value="1"/>
</dbReference>
<evidence type="ECO:0000256" key="10">
    <source>
        <dbReference type="PROSITE-ProRule" id="PRU00043"/>
    </source>
</evidence>
<keyword evidence="5 10" id="KW-0106">Calcium</keyword>
<dbReference type="InterPro" id="IPR002126">
    <property type="entry name" value="Cadherin-like_dom"/>
</dbReference>
<evidence type="ECO:0008006" key="18">
    <source>
        <dbReference type="Google" id="ProtNLM"/>
    </source>
</evidence>
<dbReference type="FunFam" id="2.60.40.60:FF:000010">
    <property type="entry name" value="Cadherin EGF LAG seven-pass G-type receptor 3"/>
    <property type="match status" value="2"/>
</dbReference>
<feature type="domain" description="EGF-like" evidence="14">
    <location>
        <begin position="1826"/>
        <end position="1862"/>
    </location>
</feature>
<gene>
    <name evidence="16" type="ORF">U0070_021925</name>
</gene>
<dbReference type="CDD" id="cd11304">
    <property type="entry name" value="Cadherin_repeat"/>
    <property type="match status" value="11"/>
</dbReference>
<dbReference type="FunFam" id="2.60.120.200:FF:000030">
    <property type="entry name" value="FAT atypical cadherin 4"/>
    <property type="match status" value="1"/>
</dbReference>
<feature type="compositionally biased region" description="Basic and acidic residues" evidence="12">
    <location>
        <begin position="2561"/>
        <end position="2573"/>
    </location>
</feature>
<dbReference type="FunFam" id="2.10.25.10:FF:000335">
    <property type="entry name" value="protocadherin Fat 4 isoform X2"/>
    <property type="match status" value="1"/>
</dbReference>
<dbReference type="FunFam" id="2.60.40.60:FF:000176">
    <property type="entry name" value="FAT atypical cadherin 4"/>
    <property type="match status" value="1"/>
</dbReference>
<feature type="domain" description="Cadherin" evidence="15">
    <location>
        <begin position="142"/>
        <end position="242"/>
    </location>
</feature>
<dbReference type="GO" id="GO:0016342">
    <property type="term" value="C:catenin complex"/>
    <property type="evidence" value="ECO:0007669"/>
    <property type="project" value="TreeGrafter"/>
</dbReference>
<dbReference type="SUPFAM" id="SSF49313">
    <property type="entry name" value="Cadherin-like"/>
    <property type="match status" value="12"/>
</dbReference>
<evidence type="ECO:0000256" key="8">
    <source>
        <dbReference type="ARBA" id="ARBA00023157"/>
    </source>
</evidence>
<dbReference type="FunFam" id="2.60.40.60:FF:000180">
    <property type="entry name" value="FAT atypical cadherin 4"/>
    <property type="match status" value="1"/>
</dbReference>
<keyword evidence="6" id="KW-1133">Transmembrane helix</keyword>
<comment type="caution">
    <text evidence="16">The sequence shown here is derived from an EMBL/GenBank/DDBJ whole genome shotgun (WGS) entry which is preliminary data.</text>
</comment>
<dbReference type="InterPro" id="IPR020894">
    <property type="entry name" value="Cadherin_CS"/>
</dbReference>
<dbReference type="FunFam" id="2.60.40.60:FF:000029">
    <property type="entry name" value="Cadherin EGF LAG seven-pass G-type receptor 3"/>
    <property type="match status" value="1"/>
</dbReference>
<keyword evidence="3" id="KW-0812">Transmembrane</keyword>
<dbReference type="FunFam" id="2.60.40.60:FF:000106">
    <property type="entry name" value="FAT atypical cadherin 4"/>
    <property type="match status" value="1"/>
</dbReference>
<dbReference type="SUPFAM" id="SSF49899">
    <property type="entry name" value="Concanavalin A-like lectins/glucanases"/>
    <property type="match status" value="1"/>
</dbReference>
<keyword evidence="9" id="KW-0325">Glycoprotein</keyword>
<dbReference type="FunFam" id="2.60.40.60:FF:000138">
    <property type="entry name" value="FAT atypical cadherin 4"/>
    <property type="match status" value="1"/>
</dbReference>
<dbReference type="SMART" id="SM00181">
    <property type="entry name" value="EGF"/>
    <property type="match status" value="5"/>
</dbReference>
<dbReference type="PRINTS" id="PR00205">
    <property type="entry name" value="CADHERIN"/>
</dbReference>
<dbReference type="Gene3D" id="2.60.40.60">
    <property type="entry name" value="Cadherins"/>
    <property type="match status" value="12"/>
</dbReference>
<evidence type="ECO:0000256" key="11">
    <source>
        <dbReference type="PROSITE-ProRule" id="PRU00076"/>
    </source>
</evidence>
<evidence type="ECO:0000313" key="17">
    <source>
        <dbReference type="Proteomes" id="UP001488838"/>
    </source>
</evidence>
<feature type="region of interest" description="Disordered" evidence="12">
    <location>
        <begin position="2621"/>
        <end position="2663"/>
    </location>
</feature>
<evidence type="ECO:0000256" key="7">
    <source>
        <dbReference type="ARBA" id="ARBA00023136"/>
    </source>
</evidence>
<dbReference type="PANTHER" id="PTHR24027:SF438">
    <property type="entry name" value="CADHERIN 23"/>
    <property type="match status" value="1"/>
</dbReference>
<keyword evidence="2 11" id="KW-0245">EGF-like domain</keyword>
<dbReference type="InterPro" id="IPR039808">
    <property type="entry name" value="Cadherin"/>
</dbReference>
<dbReference type="PROSITE" id="PS50025">
    <property type="entry name" value="LAM_G_DOMAIN"/>
    <property type="match status" value="1"/>
</dbReference>
<dbReference type="InterPro" id="IPR009030">
    <property type="entry name" value="Growth_fac_rcpt_cys_sf"/>
</dbReference>
<feature type="domain" description="Cadherin" evidence="15">
    <location>
        <begin position="345"/>
        <end position="448"/>
    </location>
</feature>
<feature type="region of interest" description="Disordered" evidence="12">
    <location>
        <begin position="2285"/>
        <end position="2335"/>
    </location>
</feature>
<dbReference type="SMART" id="SM00112">
    <property type="entry name" value="CA"/>
    <property type="match status" value="12"/>
</dbReference>
<dbReference type="FunFam" id="2.10.25.10:FF:001260">
    <property type="entry name" value="FAT atypical cadherin 4"/>
    <property type="match status" value="1"/>
</dbReference>
<dbReference type="PROSITE" id="PS00010">
    <property type="entry name" value="ASX_HYDROXYL"/>
    <property type="match status" value="2"/>
</dbReference>
<evidence type="ECO:0000256" key="12">
    <source>
        <dbReference type="SAM" id="MobiDB-lite"/>
    </source>
</evidence>
<dbReference type="InterPro" id="IPR013320">
    <property type="entry name" value="ConA-like_dom_sf"/>
</dbReference>
<evidence type="ECO:0000256" key="4">
    <source>
        <dbReference type="ARBA" id="ARBA00022737"/>
    </source>
</evidence>
<dbReference type="SUPFAM" id="SSF57196">
    <property type="entry name" value="EGF/Laminin"/>
    <property type="match status" value="2"/>
</dbReference>
<dbReference type="PROSITE" id="PS50026">
    <property type="entry name" value="EGF_3"/>
    <property type="match status" value="5"/>
</dbReference>
<comment type="caution">
    <text evidence="11">Lacks conserved residue(s) required for the propagation of feature annotation.</text>
</comment>
<keyword evidence="4" id="KW-0677">Repeat</keyword>
<keyword evidence="17" id="KW-1185">Reference proteome</keyword>
<dbReference type="CDD" id="cd00110">
    <property type="entry name" value="LamG"/>
    <property type="match status" value="1"/>
</dbReference>
<feature type="domain" description="Cadherin" evidence="15">
    <location>
        <begin position="659"/>
        <end position="764"/>
    </location>
</feature>
<dbReference type="Pfam" id="PF02210">
    <property type="entry name" value="Laminin_G_2"/>
    <property type="match status" value="1"/>
</dbReference>
<dbReference type="FunFam" id="2.10.25.10:FF:000168">
    <property type="entry name" value="FAT atypical cadherin 4"/>
    <property type="match status" value="1"/>
</dbReference>
<feature type="domain" description="Cadherin" evidence="15">
    <location>
        <begin position="1080"/>
        <end position="1185"/>
    </location>
</feature>
<dbReference type="PROSITE" id="PS01186">
    <property type="entry name" value="EGF_2"/>
    <property type="match status" value="3"/>
</dbReference>
<dbReference type="InterPro" id="IPR001791">
    <property type="entry name" value="Laminin_G"/>
</dbReference>
<dbReference type="FunFam" id="2.10.25.10:FF:000151">
    <property type="entry name" value="FAT atypical cadherin 4"/>
    <property type="match status" value="1"/>
</dbReference>
<feature type="domain" description="Cadherin" evidence="15">
    <location>
        <begin position="548"/>
        <end position="658"/>
    </location>
</feature>
<evidence type="ECO:0000259" key="15">
    <source>
        <dbReference type="PROSITE" id="PS50268"/>
    </source>
</evidence>
<sequence>MHFTAIPEDAPTGTDVLLVNASDADAAANAVIRYTFGTVSTEPWLTTVLLNRKAGYHDIIAECDPPLLALCLSYSIIGGNSQFTINPSTGQIITSALLDRETKDNYTLVVVASDAGSPESLSSSTSVLVTVTDVNDNPPRFQHHPYVTHIPSPTLPGSFVFAVTVTDEDIGSNSELHYSLSGRNSEKFHIDPLRGAIMATGPLGGASEVTFSVHVKDGGSFPKTDSTTVTVRFANKADFPKVRAKEQTFMFPENQPVGTLVTTITGSSLRGETLSYYIASGNLGNTFQIDPLSGQVSINQPLDFEQIQKYVVWIEARDGGFPPFSSYEKLDITVLDINDNAPVFEDDPFVSEILENLSPRKILTVSATDKDSGPNGQLDYEIVDGNKANSFVINHATGEIRSIRPLDREKTSHYELTVKSSDKGSPSQSTSVRVIINILDENDNAPRFSQIFSAYVSENSPLGYTVTRVTTSDEDIGINAISRYSIVDTSLPFTINPNTGDIVISRPLNREDRDKYRIRVSAHDSGWTVSTDVTIFVTDINDNTPRFSRPSYYLDCPELPEVGSKVTQVSATDPDEGSNGQVFYFIKSQSEYFRINATTGEIFNKQVLKYQNVSGFSNVNINRHSFIVTASDRGNPSLLSETTVTINTVDSNDNPPQFLKSKYFTPVTKNVKVGTKLIKVTATDDKDFGVNSEVEYFISNGNHLGKFKLDNHTGWVSIAAPLVSDLNQNFLVTVTAKDKGNPPLSSQAIVHITVTEENYHTPEFSQSHISTTIPESHSVGAVVRTVSARDRDTAMNGLIRYDISSGNEEGIFAINSSTGMLTLAKALDYELSSKHEMTISATDGGWVARTGYCSLTVNVADVNDNSPVFVPDAFFPTVMENAPSGTTVIHLNATDADSGVNAVIAYTVQSSDSDLFVIDPNTGVITTQGFLDFETKQSYHLTVKAFNVPDEEKCSFATVDIQLQGTNEYVPRFVSKLYYFEVSEAAPRGTAVGEVFASDRDMGADGEVHYLIFGNSRKKGFQIHKTTGQIYVSGLLDREREERVSLKVLAKNFGSIRGADIDEVTVNITVLDANDPPVFSLNTYSVQISEGVPIGTHVTFVSAFDSDSIPSWSRFSYFIGSGNENGAFSINPQTGQITVTSGLDRESLPVYNLTVLAVDSGTPSATGSASLLVTLEDINDNGPVLSVSEGEVLENKRPGTLVMTLQSTDPDLPPNQGPFNYYLLSTGPATNYFSLNTAGVLSTTREIDREQIADFYLSVVTRDSGAPQMSSTGTVHITVLDQNDNPSQSRTVEIFVNYYGNLFPGGTLGSVKPQDPDVLDSFRCSLTSGVTSLFSIPAGSCDLTSQPRSTDGTFDLTVVSSDGVHSAVSNNIRVFFVGFSNATIDNSILLRIGVPTVKDFLTNHYLHFQRIASSQLTGLGTAVQLYAAYEENNRTFLLAAVKRNHNQYVNPSGVATFFESIKEILFRQSGVRVESVDHDPCVHGPCQNGGSCLRRFAVGSALKIQESLPVIIVANEPLQPFHCKCVPGYTGSWCEVDIDECLPAPCHNGGTCHNLVGGFSCSCPDGFTGRACERDINECLPSPCKHGAVCQNFPGGFNCVCKTGYTGKMCESSVNYCECNPCFNGGSCQSGVFGKHCELNSYGFEELSYMEFPSLDPNNNYIYVKFATIKSHALLLYNYDNQTGERAEFLALEIAEERLRFSYNLGSGTYKLTTMKKVSDGQFHTVIARRAGMAASLTVDSCSENQEPGYCTVSNAAVSDDWTLDVQPNRVTVGGIRSLEPILQRKGQVESHDFVGCVMEFAVNGRPLEPSQALAAQGILDQCPRLEGTCARNPCQHGGTCVDFWSWQQCQCMEGLTGKYCEKEFALKKSLVKVFRFSLSSGLSAVTPDTALSLEGKGRLDYHMSQSEKREYLLTQSIRDAMLEPFGVNSLEVKFRTRSENGILIHIQESSNYTTVKVRGVRTDPSDDPACSGAAVASPTTTLHLWAQAAVLSGSRDGNVFSDPGAHLALRIIHFLKVVLKIFQANSEDEEEEGFQDPGVNRQDLGSTAAEDTVCILMEWPRSEVKVDEPGLFWRSFVVKIRENSELSSQAKVPPNQGNVEEDDFYCISPTGFNGCIASVLYGGESLPFSGKHSLASISKTDPSVKIGCRGPNICASNPCWGDLLCINQWYAYKCVPPGDCASHPCQNGGSCEPGLLSGYTCSCPESHTGRTCETVVACLGVLCPQGKVCKAGSPGGHVCVQTQGPDEISLPLWAVPAIVGSCATALALLVLSLILCNQCRGKMPKNPKEEKKPKEKKKKGSENVAFDDPDNIPPYGDDLAVRKQPEGNPKPDIIERENPYLIFDETDIPHNSETIPSAPLASPEQEIEHYDIDNASSIAPSDADIIQHYKQFRSHTPKFSIQRHSPLGFARQSPMPLGASSLTYQPSSYGQALRTSSLSHSACPTPNPLSRHSPAPFSKPSAFYRNSPARELHLPLRDGGTLEMHGDPCQPGMFNYATRLGRRSKSPQTMASHGSRPGSRLKQPIAQIPLESSPPVGLSIEEVERLNTPRPRNPSICSADHGRSSSEDDCRRPLSRTRNPADGIPAPESSSDSDSHDSFTCSEMEYDREKPMVYTSRMPKLSQVNESDADDEDNYGARLKPRRYHGRRAEGGPVGTPAATSGAADSTLKLGQQAGNFNWDNLLNWGPGFGHYVDVFKDLASLPEKAAGSEEGKSGAAKPAPKDGEAEQYV</sequence>
<evidence type="ECO:0000256" key="6">
    <source>
        <dbReference type="ARBA" id="ARBA00022989"/>
    </source>
</evidence>
<feature type="disulfide bond" evidence="11">
    <location>
        <begin position="1852"/>
        <end position="1861"/>
    </location>
</feature>
<dbReference type="PROSITE" id="PS00232">
    <property type="entry name" value="CADHERIN_1"/>
    <property type="match status" value="5"/>
</dbReference>
<feature type="disulfide bond" evidence="11">
    <location>
        <begin position="1563"/>
        <end position="1572"/>
    </location>
</feature>
<reference evidence="16 17" key="1">
    <citation type="journal article" date="2023" name="bioRxiv">
        <title>Conserved and derived expression patterns and positive selection on dental genes reveal complex evolutionary context of ever-growing rodent molars.</title>
        <authorList>
            <person name="Calamari Z.T."/>
            <person name="Song A."/>
            <person name="Cohen E."/>
            <person name="Akter M."/>
            <person name="Roy R.D."/>
            <person name="Hallikas O."/>
            <person name="Christensen M.M."/>
            <person name="Li P."/>
            <person name="Marangoni P."/>
            <person name="Jernvall J."/>
            <person name="Klein O.D."/>
        </authorList>
    </citation>
    <scope>NUCLEOTIDE SEQUENCE [LARGE SCALE GENOMIC DNA]</scope>
    <source>
        <strain evidence="16">V071</strain>
    </source>
</reference>
<evidence type="ECO:0000256" key="2">
    <source>
        <dbReference type="ARBA" id="ARBA00022536"/>
    </source>
</evidence>
<feature type="disulfide bond" evidence="11">
    <location>
        <begin position="2204"/>
        <end position="2213"/>
    </location>
</feature>
<dbReference type="GO" id="GO:0045296">
    <property type="term" value="F:cadherin binding"/>
    <property type="evidence" value="ECO:0007669"/>
    <property type="project" value="TreeGrafter"/>
</dbReference>
<comment type="subcellular location">
    <subcellularLocation>
        <location evidence="1">Membrane</location>
    </subcellularLocation>
</comment>
<feature type="domain" description="Cadherin" evidence="15">
    <location>
        <begin position="1184"/>
        <end position="1295"/>
    </location>
</feature>
<dbReference type="FunFam" id="2.60.40.60:FF:000114">
    <property type="entry name" value="FAT atypical cadherin 4"/>
    <property type="match status" value="1"/>
</dbReference>
<dbReference type="CDD" id="cd00054">
    <property type="entry name" value="EGF_CA"/>
    <property type="match status" value="5"/>
</dbReference>
<dbReference type="FunFam" id="2.60.40.60:FF:000131">
    <property type="entry name" value="FAT atypical cadherin 4"/>
    <property type="match status" value="1"/>
</dbReference>
<dbReference type="EMBL" id="JBBHLL010000295">
    <property type="protein sequence ID" value="KAK7806654.1"/>
    <property type="molecule type" value="Genomic_DNA"/>
</dbReference>
<dbReference type="Gene3D" id="2.60.120.200">
    <property type="match status" value="1"/>
</dbReference>
<evidence type="ECO:0000256" key="5">
    <source>
        <dbReference type="ARBA" id="ARBA00022837"/>
    </source>
</evidence>
<feature type="domain" description="EGF-like" evidence="14">
    <location>
        <begin position="1477"/>
        <end position="1535"/>
    </location>
</feature>
<feature type="domain" description="Cadherin" evidence="15">
    <location>
        <begin position="448"/>
        <end position="547"/>
    </location>
</feature>
<dbReference type="SMART" id="SM00179">
    <property type="entry name" value="EGF_CA"/>
    <property type="match status" value="5"/>
</dbReference>
<dbReference type="SMART" id="SM00282">
    <property type="entry name" value="LamG"/>
    <property type="match status" value="1"/>
</dbReference>
<dbReference type="Gene3D" id="2.10.25.10">
    <property type="entry name" value="Laminin"/>
    <property type="match status" value="5"/>
</dbReference>
<dbReference type="GO" id="GO:0008013">
    <property type="term" value="F:beta-catenin binding"/>
    <property type="evidence" value="ECO:0007669"/>
    <property type="project" value="TreeGrafter"/>
</dbReference>
<feature type="region of interest" description="Disordered" evidence="12">
    <location>
        <begin position="2504"/>
        <end position="2525"/>
    </location>
</feature>
<feature type="compositionally biased region" description="Basic and acidic residues" evidence="12">
    <location>
        <begin position="2721"/>
        <end position="2731"/>
    </location>
</feature>
<dbReference type="PROSITE" id="PS01187">
    <property type="entry name" value="EGF_CA"/>
    <property type="match status" value="1"/>
</dbReference>
<dbReference type="PANTHER" id="PTHR24027">
    <property type="entry name" value="CADHERIN-23"/>
    <property type="match status" value="1"/>
</dbReference>
<feature type="domain" description="EGF-like" evidence="14">
    <location>
        <begin position="2177"/>
        <end position="2214"/>
    </location>
</feature>
<feature type="domain" description="Cadherin" evidence="15">
    <location>
        <begin position="765"/>
        <end position="869"/>
    </location>
</feature>
<evidence type="ECO:0000256" key="3">
    <source>
        <dbReference type="ARBA" id="ARBA00022692"/>
    </source>
</evidence>
<feature type="domain" description="Cadherin" evidence="15">
    <location>
        <begin position="243"/>
        <end position="344"/>
    </location>
</feature>
<dbReference type="FunFam" id="2.10.25.10:FF:000293">
    <property type="entry name" value="FAT atypical cadherin 4"/>
    <property type="match status" value="1"/>
</dbReference>
<evidence type="ECO:0000313" key="16">
    <source>
        <dbReference type="EMBL" id="KAK7806654.1"/>
    </source>
</evidence>
<evidence type="ECO:0000256" key="1">
    <source>
        <dbReference type="ARBA" id="ARBA00004370"/>
    </source>
</evidence>
<keyword evidence="7" id="KW-0472">Membrane</keyword>
<protein>
    <recommendedName>
        <fullName evidence="18">Protocadherin Fat 4</fullName>
    </recommendedName>
</protein>
<feature type="region of interest" description="Disordered" evidence="12">
    <location>
        <begin position="2546"/>
        <end position="2608"/>
    </location>
</feature>
<proteinExistence type="predicted"/>
<feature type="domain" description="Cadherin" evidence="15">
    <location>
        <begin position="974"/>
        <end position="1079"/>
    </location>
</feature>
<organism evidence="16 17">
    <name type="scientific">Myodes glareolus</name>
    <name type="common">Bank vole</name>
    <name type="synonym">Clethrionomys glareolus</name>
    <dbReference type="NCBI Taxonomy" id="447135"/>
    <lineage>
        <taxon>Eukaryota</taxon>
        <taxon>Metazoa</taxon>
        <taxon>Chordata</taxon>
        <taxon>Craniata</taxon>
        <taxon>Vertebrata</taxon>
        <taxon>Euteleostomi</taxon>
        <taxon>Mammalia</taxon>
        <taxon>Eutheria</taxon>
        <taxon>Euarchontoglires</taxon>
        <taxon>Glires</taxon>
        <taxon>Rodentia</taxon>
        <taxon>Myomorpha</taxon>
        <taxon>Muroidea</taxon>
        <taxon>Cricetidae</taxon>
        <taxon>Arvicolinae</taxon>
        <taxon>Myodes</taxon>
    </lineage>
</organism>
<dbReference type="InterPro" id="IPR015919">
    <property type="entry name" value="Cadherin-like_sf"/>
</dbReference>
<dbReference type="Pfam" id="PF00028">
    <property type="entry name" value="Cadherin"/>
    <property type="match status" value="12"/>
</dbReference>
<dbReference type="GO" id="GO:0007156">
    <property type="term" value="P:homophilic cell adhesion via plasma membrane adhesion molecules"/>
    <property type="evidence" value="ECO:0007669"/>
    <property type="project" value="InterPro"/>
</dbReference>
<feature type="domain" description="Cadherin" evidence="15">
    <location>
        <begin position="6"/>
        <end position="141"/>
    </location>
</feature>
<dbReference type="InterPro" id="IPR000152">
    <property type="entry name" value="EGF-type_Asp/Asn_hydroxyl_site"/>
</dbReference>
<dbReference type="SUPFAM" id="SSF57184">
    <property type="entry name" value="Growth factor receptor domain"/>
    <property type="match status" value="1"/>
</dbReference>
<accession>A0AAW0HX77</accession>
<evidence type="ECO:0000259" key="13">
    <source>
        <dbReference type="PROSITE" id="PS50025"/>
    </source>
</evidence>
<dbReference type="InterPro" id="IPR001881">
    <property type="entry name" value="EGF-like_Ca-bd_dom"/>
</dbReference>
<dbReference type="PROSITE" id="PS00022">
    <property type="entry name" value="EGF_1"/>
    <property type="match status" value="5"/>
</dbReference>
<dbReference type="Pfam" id="PF00008">
    <property type="entry name" value="EGF"/>
    <property type="match status" value="4"/>
</dbReference>
<name>A0AAW0HX77_MYOGA</name>
<feature type="domain" description="Laminin G" evidence="13">
    <location>
        <begin position="1639"/>
        <end position="1823"/>
    </location>
</feature>
<dbReference type="InterPro" id="IPR000742">
    <property type="entry name" value="EGF"/>
</dbReference>
<feature type="region of interest" description="Disordered" evidence="12">
    <location>
        <begin position="2706"/>
        <end position="2731"/>
    </location>
</feature>
<feature type="domain" description="Cadherin" evidence="15">
    <location>
        <begin position="870"/>
        <end position="973"/>
    </location>
</feature>
<feature type="disulfide bond" evidence="11">
    <location>
        <begin position="1601"/>
        <end position="1610"/>
    </location>
</feature>
<feature type="domain" description="EGF-like" evidence="14">
    <location>
        <begin position="1575"/>
        <end position="1611"/>
    </location>
</feature>
<feature type="disulfide bond" evidence="11">
    <location>
        <begin position="1525"/>
        <end position="1534"/>
    </location>
</feature>
<dbReference type="GO" id="GO:0005509">
    <property type="term" value="F:calcium ion binding"/>
    <property type="evidence" value="ECO:0007669"/>
    <property type="project" value="UniProtKB-UniRule"/>
</dbReference>
<evidence type="ECO:0000259" key="14">
    <source>
        <dbReference type="PROSITE" id="PS50026"/>
    </source>
</evidence>